<dbReference type="Proteomes" id="UP000823937">
    <property type="component" value="Unassembled WGS sequence"/>
</dbReference>
<gene>
    <name evidence="4" type="ORF">H9895_08370</name>
</gene>
<sequence>MCLGERTQYMLNKTMVKLMEDYRDEFILILAGYSNEMDSFLQTNPGLRSRFPFQINFPNYTMDQLLDILKMMAKERDYRLTNRALLKVEQQIEICLRNEPFTFSNARYIRNILERAIRQQAMRMMQYVHYSEDQLTILRADDFTFHK</sequence>
<dbReference type="Gene3D" id="1.10.8.60">
    <property type="match status" value="1"/>
</dbReference>
<dbReference type="GO" id="GO:0016887">
    <property type="term" value="F:ATP hydrolysis activity"/>
    <property type="evidence" value="ECO:0007669"/>
    <property type="project" value="TreeGrafter"/>
</dbReference>
<dbReference type="Gene3D" id="3.40.50.300">
    <property type="entry name" value="P-loop containing nucleotide triphosphate hydrolases"/>
    <property type="match status" value="1"/>
</dbReference>
<evidence type="ECO:0000313" key="4">
    <source>
        <dbReference type="EMBL" id="HIV75074.1"/>
    </source>
</evidence>
<evidence type="ECO:0000259" key="3">
    <source>
        <dbReference type="Pfam" id="PF17866"/>
    </source>
</evidence>
<comment type="caution">
    <text evidence="4">The sequence shown here is derived from an EMBL/GenBank/DDBJ whole genome shotgun (WGS) entry which is preliminary data.</text>
</comment>
<reference evidence="4" key="2">
    <citation type="submission" date="2021-04" db="EMBL/GenBank/DDBJ databases">
        <authorList>
            <person name="Gilroy R."/>
        </authorList>
    </citation>
    <scope>NUCLEOTIDE SEQUENCE</scope>
    <source>
        <strain evidence="4">CHK169-2315</strain>
    </source>
</reference>
<dbReference type="SUPFAM" id="SSF52540">
    <property type="entry name" value="P-loop containing nucleoside triphosphate hydrolases"/>
    <property type="match status" value="1"/>
</dbReference>
<reference evidence="4" key="1">
    <citation type="journal article" date="2021" name="PeerJ">
        <title>Extensive microbial diversity within the chicken gut microbiome revealed by metagenomics and culture.</title>
        <authorList>
            <person name="Gilroy R."/>
            <person name="Ravi A."/>
            <person name="Getino M."/>
            <person name="Pursley I."/>
            <person name="Horton D.L."/>
            <person name="Alikhan N.F."/>
            <person name="Baker D."/>
            <person name="Gharbi K."/>
            <person name="Hall N."/>
            <person name="Watson M."/>
            <person name="Adriaenssens E.M."/>
            <person name="Foster-Nyarko E."/>
            <person name="Jarju S."/>
            <person name="Secka A."/>
            <person name="Antonio M."/>
            <person name="Oren A."/>
            <person name="Chaudhuri R.R."/>
            <person name="La Ragione R."/>
            <person name="Hildebrand F."/>
            <person name="Pallen M.J."/>
        </authorList>
    </citation>
    <scope>NUCLEOTIDE SEQUENCE</scope>
    <source>
        <strain evidence="4">CHK169-2315</strain>
    </source>
</reference>
<dbReference type="PRINTS" id="PR00819">
    <property type="entry name" value="CBXCFQXSUPER"/>
</dbReference>
<keyword evidence="2" id="KW-0067">ATP-binding</keyword>
<dbReference type="PANTHER" id="PTHR43392">
    <property type="entry name" value="AAA-TYPE ATPASE FAMILY PROTEIN / ANKYRIN REPEAT FAMILY PROTEIN"/>
    <property type="match status" value="1"/>
</dbReference>
<dbReference type="AlphaFoldDB" id="A0A9D1PMP1"/>
<feature type="domain" description="CbbX AAA lid" evidence="3">
    <location>
        <begin position="84"/>
        <end position="143"/>
    </location>
</feature>
<accession>A0A9D1PMP1</accession>
<evidence type="ECO:0000313" key="5">
    <source>
        <dbReference type="Proteomes" id="UP000823937"/>
    </source>
</evidence>
<dbReference type="InterPro" id="IPR050773">
    <property type="entry name" value="CbxX/CfxQ_RuBisCO_ESX"/>
</dbReference>
<dbReference type="GO" id="GO:0005524">
    <property type="term" value="F:ATP binding"/>
    <property type="evidence" value="ECO:0007669"/>
    <property type="project" value="UniProtKB-KW"/>
</dbReference>
<name>A0A9D1PMP1_9BACI</name>
<proteinExistence type="predicted"/>
<protein>
    <recommendedName>
        <fullName evidence="3">CbbX AAA lid domain-containing protein</fullName>
    </recommendedName>
</protein>
<evidence type="ECO:0000256" key="2">
    <source>
        <dbReference type="ARBA" id="ARBA00022840"/>
    </source>
</evidence>
<evidence type="ECO:0000256" key="1">
    <source>
        <dbReference type="ARBA" id="ARBA00022741"/>
    </source>
</evidence>
<dbReference type="EMBL" id="DXHX01000123">
    <property type="protein sequence ID" value="HIV75074.1"/>
    <property type="molecule type" value="Genomic_DNA"/>
</dbReference>
<dbReference type="InterPro" id="IPR000641">
    <property type="entry name" value="CbxX/CfxQ"/>
</dbReference>
<organism evidence="4 5">
    <name type="scientific">Candidatus Pseudogracilibacillus intestinigallinarum</name>
    <dbReference type="NCBI Taxonomy" id="2838742"/>
    <lineage>
        <taxon>Bacteria</taxon>
        <taxon>Bacillati</taxon>
        <taxon>Bacillota</taxon>
        <taxon>Bacilli</taxon>
        <taxon>Bacillales</taxon>
        <taxon>Bacillaceae</taxon>
        <taxon>Pseudogracilibacillus</taxon>
    </lineage>
</organism>
<dbReference type="InterPro" id="IPR027417">
    <property type="entry name" value="P-loop_NTPase"/>
</dbReference>
<dbReference type="PANTHER" id="PTHR43392:SF2">
    <property type="entry name" value="AAA-TYPE ATPASE FAMILY PROTEIN _ ANKYRIN REPEAT FAMILY PROTEIN"/>
    <property type="match status" value="1"/>
</dbReference>
<dbReference type="InterPro" id="IPR041627">
    <property type="entry name" value="AAA_lid_6"/>
</dbReference>
<dbReference type="Pfam" id="PF17866">
    <property type="entry name" value="AAA_lid_6"/>
    <property type="match status" value="1"/>
</dbReference>
<keyword evidence="1" id="KW-0547">Nucleotide-binding</keyword>